<protein>
    <recommendedName>
        <fullName evidence="7">Photosystem II reaction center protein Psb30</fullName>
    </recommendedName>
    <alternativeName>
        <fullName evidence="7">Photosystem II reaction center protein Ycf12</fullName>
    </alternativeName>
</protein>
<dbReference type="HAMAP" id="MF_01329">
    <property type="entry name" value="PSII_Psb30_Ycf12"/>
    <property type="match status" value="1"/>
</dbReference>
<evidence type="ECO:0000256" key="4">
    <source>
        <dbReference type="ARBA" id="ARBA00022989"/>
    </source>
</evidence>
<reference evidence="8" key="1">
    <citation type="journal article" date="2017" name="PeerJ">
        <title>lastomes of the green algae Hydrodictyon reticulatum and Pediastrum duplex (Sphaeropleales, Chlorophyceae).</title>
        <authorList>
            <person name="McManus H.A."/>
            <person name="Sanchez D."/>
            <person name="Karol K.G."/>
        </authorList>
    </citation>
    <scope>NUCLEOTIDE SEQUENCE</scope>
</reference>
<accession>A0A1W5RNA4</accession>
<comment type="function">
    <text evidence="7">A core subunit of photosystem II (PSII), probably helps stabilize the reaction center.</text>
</comment>
<evidence type="ECO:0000256" key="5">
    <source>
        <dbReference type="ARBA" id="ARBA00023136"/>
    </source>
</evidence>
<dbReference type="GeneID" id="32880117"/>
<dbReference type="NCBIfam" id="NF010239">
    <property type="entry name" value="PRK13686.1"/>
    <property type="match status" value="1"/>
</dbReference>
<keyword evidence="5 7" id="KW-0472">Membrane</keyword>
<keyword evidence="8" id="KW-0934">Plastid</keyword>
<evidence type="ECO:0000256" key="6">
    <source>
        <dbReference type="ARBA" id="ARBA00023276"/>
    </source>
</evidence>
<organism evidence="8">
    <name type="scientific">Pediastrum duplex</name>
    <name type="common">Green alga</name>
    <dbReference type="NCBI Taxonomy" id="3105"/>
    <lineage>
        <taxon>Eukaryota</taxon>
        <taxon>Viridiplantae</taxon>
        <taxon>Chlorophyta</taxon>
        <taxon>core chlorophytes</taxon>
        <taxon>Chlorophyceae</taxon>
        <taxon>CS clade</taxon>
        <taxon>Sphaeropleales</taxon>
        <taxon>Hydrodictyaceae</taxon>
        <taxon>Pediastrum</taxon>
    </lineage>
</organism>
<dbReference type="Pfam" id="PF05969">
    <property type="entry name" value="PSII_Ycf12"/>
    <property type="match status" value="1"/>
</dbReference>
<evidence type="ECO:0000256" key="2">
    <source>
        <dbReference type="ARBA" id="ARBA00022531"/>
    </source>
</evidence>
<name>A0A1W5RNA4_PEDDU</name>
<dbReference type="GO" id="GO:0009535">
    <property type="term" value="C:chloroplast thylakoid membrane"/>
    <property type="evidence" value="ECO:0007669"/>
    <property type="project" value="UniProtKB-SubCell"/>
</dbReference>
<comment type="subcellular location">
    <subcellularLocation>
        <location evidence="1">Membrane</location>
        <topology evidence="1">Single-pass membrane protein</topology>
    </subcellularLocation>
    <subcellularLocation>
        <location evidence="7">Plastid</location>
        <location evidence="7">Chloroplast thylakoid membrane</location>
        <topology evidence="7">Single-pass membrane protein</topology>
    </subcellularLocation>
</comment>
<feature type="transmembrane region" description="Helical" evidence="7">
    <location>
        <begin position="6"/>
        <end position="28"/>
    </location>
</feature>
<keyword evidence="6 7" id="KW-0604">Photosystem II</keyword>
<keyword evidence="2 7" id="KW-0602">Photosynthesis</keyword>
<keyword evidence="4 7" id="KW-1133">Transmembrane helix</keyword>
<sequence>MNVDIFVQLASLLLIVAAGPIVVVLLSARGGNL</sequence>
<keyword evidence="8" id="KW-0150">Chloroplast</keyword>
<dbReference type="RefSeq" id="YP_009364034.1">
    <property type="nucleotide sequence ID" value="NC_034654.1"/>
</dbReference>
<comment type="subunit">
    <text evidence="7">PSII is composed of 1 copy each of membrane proteins PsbA, PsbB, PsbC, PsbD, PsbE, PsbF, PsbH, PsbI, PsbJ, PsbK, PsbL, PsbM, PsbT, PsbX, PsbY, PsbZ, Psb30/Ycf12, peripheral proteins of the oxygen-evolving complex and a large number of cofactors. It forms dimeric complexes.</text>
</comment>
<evidence type="ECO:0000256" key="1">
    <source>
        <dbReference type="ARBA" id="ARBA00004167"/>
    </source>
</evidence>
<dbReference type="AlphaFoldDB" id="A0A1W5RNA4"/>
<dbReference type="GO" id="GO:0015979">
    <property type="term" value="P:photosynthesis"/>
    <property type="evidence" value="ECO:0007669"/>
    <property type="project" value="UniProtKB-KW"/>
</dbReference>
<dbReference type="GO" id="GO:0009523">
    <property type="term" value="C:photosystem II"/>
    <property type="evidence" value="ECO:0007669"/>
    <property type="project" value="UniProtKB-KW"/>
</dbReference>
<gene>
    <name evidence="7 8" type="primary">ycf12</name>
    <name evidence="7" type="synonym">psb30</name>
</gene>
<geneLocation type="chloroplast" evidence="8"/>
<keyword evidence="7" id="KW-0793">Thylakoid</keyword>
<keyword evidence="3 7" id="KW-0812">Transmembrane</keyword>
<dbReference type="EMBL" id="KY114064">
    <property type="protein sequence ID" value="AQU64492.1"/>
    <property type="molecule type" value="Genomic_DNA"/>
</dbReference>
<evidence type="ECO:0000313" key="8">
    <source>
        <dbReference type="EMBL" id="AQU64492.1"/>
    </source>
</evidence>
<evidence type="ECO:0000256" key="7">
    <source>
        <dbReference type="HAMAP-Rule" id="MF_01329"/>
    </source>
</evidence>
<proteinExistence type="inferred from homology"/>
<evidence type="ECO:0000256" key="3">
    <source>
        <dbReference type="ARBA" id="ARBA00022692"/>
    </source>
</evidence>
<dbReference type="InterPro" id="IPR010284">
    <property type="entry name" value="PSII_Ycf12_core-subunit"/>
</dbReference>
<comment type="similarity">
    <text evidence="7">Belongs to the Psb30/Ycf12 family.</text>
</comment>